<dbReference type="Proteomes" id="UP000217257">
    <property type="component" value="Chromosome"/>
</dbReference>
<dbReference type="InterPro" id="IPR036271">
    <property type="entry name" value="Tet_transcr_reg_TetR-rel_C_sf"/>
</dbReference>
<accession>A0A250IXW0</accession>
<dbReference type="SUPFAM" id="SSF48498">
    <property type="entry name" value="Tetracyclin repressor-like, C-terminal domain"/>
    <property type="match status" value="1"/>
</dbReference>
<dbReference type="KEGG" id="cfus:CYFUS_001524"/>
<feature type="DNA-binding region" description="H-T-H motif" evidence="4">
    <location>
        <begin position="40"/>
        <end position="59"/>
    </location>
</feature>
<evidence type="ECO:0000256" key="3">
    <source>
        <dbReference type="ARBA" id="ARBA00023163"/>
    </source>
</evidence>
<evidence type="ECO:0000313" key="7">
    <source>
        <dbReference type="Proteomes" id="UP000217257"/>
    </source>
</evidence>
<dbReference type="GO" id="GO:0000976">
    <property type="term" value="F:transcription cis-regulatory region binding"/>
    <property type="evidence" value="ECO:0007669"/>
    <property type="project" value="TreeGrafter"/>
</dbReference>
<name>A0A250IXW0_9BACT</name>
<proteinExistence type="predicted"/>
<dbReference type="EMBL" id="CP022098">
    <property type="protein sequence ID" value="ATB36110.1"/>
    <property type="molecule type" value="Genomic_DNA"/>
</dbReference>
<dbReference type="RefSeq" id="WP_095984642.1">
    <property type="nucleotide sequence ID" value="NZ_CP022098.1"/>
</dbReference>
<keyword evidence="2 4" id="KW-0238">DNA-binding</keyword>
<dbReference type="InterPro" id="IPR001647">
    <property type="entry name" value="HTH_TetR"/>
</dbReference>
<dbReference type="InterPro" id="IPR023772">
    <property type="entry name" value="DNA-bd_HTH_TetR-type_CS"/>
</dbReference>
<reference evidence="6 7" key="1">
    <citation type="submission" date="2017-06" db="EMBL/GenBank/DDBJ databases">
        <title>Sequencing and comparative analysis of myxobacterial genomes.</title>
        <authorList>
            <person name="Rupp O."/>
            <person name="Goesmann A."/>
            <person name="Sogaard-Andersen L."/>
        </authorList>
    </citation>
    <scope>NUCLEOTIDE SEQUENCE [LARGE SCALE GENOMIC DNA]</scope>
    <source>
        <strain evidence="6 7">DSM 52655</strain>
    </source>
</reference>
<evidence type="ECO:0000256" key="4">
    <source>
        <dbReference type="PROSITE-ProRule" id="PRU00335"/>
    </source>
</evidence>
<evidence type="ECO:0000256" key="1">
    <source>
        <dbReference type="ARBA" id="ARBA00023015"/>
    </source>
</evidence>
<dbReference type="PROSITE" id="PS50977">
    <property type="entry name" value="HTH_TETR_2"/>
    <property type="match status" value="1"/>
</dbReference>
<evidence type="ECO:0000313" key="6">
    <source>
        <dbReference type="EMBL" id="ATB36110.1"/>
    </source>
</evidence>
<gene>
    <name evidence="6" type="ORF">CYFUS_001524</name>
</gene>
<dbReference type="GO" id="GO:0003700">
    <property type="term" value="F:DNA-binding transcription factor activity"/>
    <property type="evidence" value="ECO:0007669"/>
    <property type="project" value="TreeGrafter"/>
</dbReference>
<dbReference type="Gene3D" id="1.10.357.10">
    <property type="entry name" value="Tetracycline Repressor, domain 2"/>
    <property type="match status" value="1"/>
</dbReference>
<dbReference type="Pfam" id="PF00440">
    <property type="entry name" value="TetR_N"/>
    <property type="match status" value="1"/>
</dbReference>
<sequence length="219" mass="24045">MTSGTRSKGPRSSFLEEARRAQIVQCAIDIISTHGYAQASLALIAERAGISKGVISYHFAGKEELIAQVYAEVITLAAKAVLPRVEQQPRASDKLRIYIEGSIAFIGTHGPHSIALLEIWNGLRTPQGKPVLDARSYEPGLEFLQNIFRQGQAEGEFRRFSPRHMAVAVRSAIDGVLVQRITYGDKVDLEESSRELVDLFHAATAKPAAPTRASRRPRA</sequence>
<organism evidence="6 7">
    <name type="scientific">Cystobacter fuscus</name>
    <dbReference type="NCBI Taxonomy" id="43"/>
    <lineage>
        <taxon>Bacteria</taxon>
        <taxon>Pseudomonadati</taxon>
        <taxon>Myxococcota</taxon>
        <taxon>Myxococcia</taxon>
        <taxon>Myxococcales</taxon>
        <taxon>Cystobacterineae</taxon>
        <taxon>Archangiaceae</taxon>
        <taxon>Cystobacter</taxon>
    </lineage>
</organism>
<dbReference type="PANTHER" id="PTHR30055">
    <property type="entry name" value="HTH-TYPE TRANSCRIPTIONAL REGULATOR RUTR"/>
    <property type="match status" value="1"/>
</dbReference>
<keyword evidence="1" id="KW-0805">Transcription regulation</keyword>
<evidence type="ECO:0000256" key="2">
    <source>
        <dbReference type="ARBA" id="ARBA00023125"/>
    </source>
</evidence>
<protein>
    <recommendedName>
        <fullName evidence="5">HTH tetR-type domain-containing protein</fullName>
    </recommendedName>
</protein>
<dbReference type="SUPFAM" id="SSF46689">
    <property type="entry name" value="Homeodomain-like"/>
    <property type="match status" value="1"/>
</dbReference>
<dbReference type="PANTHER" id="PTHR30055:SF234">
    <property type="entry name" value="HTH-TYPE TRANSCRIPTIONAL REGULATOR BETI"/>
    <property type="match status" value="1"/>
</dbReference>
<dbReference type="InterPro" id="IPR050109">
    <property type="entry name" value="HTH-type_TetR-like_transc_reg"/>
</dbReference>
<keyword evidence="3" id="KW-0804">Transcription</keyword>
<dbReference type="InterPro" id="IPR009057">
    <property type="entry name" value="Homeodomain-like_sf"/>
</dbReference>
<dbReference type="PRINTS" id="PR00455">
    <property type="entry name" value="HTHTETR"/>
</dbReference>
<evidence type="ECO:0000259" key="5">
    <source>
        <dbReference type="PROSITE" id="PS50977"/>
    </source>
</evidence>
<feature type="domain" description="HTH tetR-type" evidence="5">
    <location>
        <begin position="17"/>
        <end position="77"/>
    </location>
</feature>
<dbReference type="PROSITE" id="PS01081">
    <property type="entry name" value="HTH_TETR_1"/>
    <property type="match status" value="1"/>
</dbReference>
<dbReference type="Gene3D" id="1.10.10.60">
    <property type="entry name" value="Homeodomain-like"/>
    <property type="match status" value="1"/>
</dbReference>
<dbReference type="AlphaFoldDB" id="A0A250IXW0"/>